<proteinExistence type="predicted"/>
<evidence type="ECO:0000256" key="1">
    <source>
        <dbReference type="SAM" id="MobiDB-lite"/>
    </source>
</evidence>
<evidence type="ECO:0000313" key="3">
    <source>
        <dbReference type="Proteomes" id="UP001516662"/>
    </source>
</evidence>
<feature type="compositionally biased region" description="Low complexity" evidence="1">
    <location>
        <begin position="31"/>
        <end position="43"/>
    </location>
</feature>
<sequence length="185" mass="20608">MKQSKFLVIGLIIASLIACSNKEQSTDANGPTEPNPSESSPSNEIEKEDPSKTEDEENKKDTKDTKDNEEKPEESLVDSIKGENLLGLNQEEIKNLYGEPAVSVNANQYLVWRYDFANENYVYEEGVISVDVSGLQSGQMKAQLTVEFGDDDIVDVFSIYYVKNGQILHYRVTKEGIIEESASAD</sequence>
<evidence type="ECO:0000313" key="2">
    <source>
        <dbReference type="EMBL" id="MBE4909684.1"/>
    </source>
</evidence>
<keyword evidence="3" id="KW-1185">Reference proteome</keyword>
<dbReference type="RefSeq" id="WP_193538596.1">
    <property type="nucleotide sequence ID" value="NZ_JADCLJ010000023.1"/>
</dbReference>
<dbReference type="EMBL" id="JADCLJ010000023">
    <property type="protein sequence ID" value="MBE4909684.1"/>
    <property type="molecule type" value="Genomic_DNA"/>
</dbReference>
<dbReference type="Proteomes" id="UP001516662">
    <property type="component" value="Unassembled WGS sequence"/>
</dbReference>
<feature type="compositionally biased region" description="Basic and acidic residues" evidence="1">
    <location>
        <begin position="44"/>
        <end position="69"/>
    </location>
</feature>
<gene>
    <name evidence="2" type="ORF">IMZ08_16700</name>
</gene>
<protein>
    <recommendedName>
        <fullName evidence="4">Lipoprotein</fullName>
    </recommendedName>
</protein>
<comment type="caution">
    <text evidence="2">The sequence shown here is derived from an EMBL/GenBank/DDBJ whole genome shotgun (WGS) entry which is preliminary data.</text>
</comment>
<name>A0ABR9QMK8_9BACI</name>
<evidence type="ECO:0008006" key="4">
    <source>
        <dbReference type="Google" id="ProtNLM"/>
    </source>
</evidence>
<accession>A0ABR9QMK8</accession>
<reference evidence="2 3" key="1">
    <citation type="submission" date="2020-10" db="EMBL/GenBank/DDBJ databases">
        <title>Bacillus sp. HD4P25, an endophyte from a halophyte.</title>
        <authorList>
            <person name="Sun J.-Q."/>
        </authorList>
    </citation>
    <scope>NUCLEOTIDE SEQUENCE [LARGE SCALE GENOMIC DNA]</scope>
    <source>
        <strain evidence="2 3">YIM 93174</strain>
    </source>
</reference>
<organism evidence="2 3">
    <name type="scientific">Litchfieldia luteola</name>
    <dbReference type="NCBI Taxonomy" id="682179"/>
    <lineage>
        <taxon>Bacteria</taxon>
        <taxon>Bacillati</taxon>
        <taxon>Bacillota</taxon>
        <taxon>Bacilli</taxon>
        <taxon>Bacillales</taxon>
        <taxon>Bacillaceae</taxon>
        <taxon>Litchfieldia</taxon>
    </lineage>
</organism>
<dbReference type="PROSITE" id="PS51257">
    <property type="entry name" value="PROKAR_LIPOPROTEIN"/>
    <property type="match status" value="1"/>
</dbReference>
<feature type="region of interest" description="Disordered" evidence="1">
    <location>
        <begin position="22"/>
        <end position="79"/>
    </location>
</feature>